<dbReference type="InterPro" id="IPR019271">
    <property type="entry name" value="DUF2284_metal-binding"/>
</dbReference>
<proteinExistence type="predicted"/>
<reference evidence="1" key="1">
    <citation type="journal article" date="2021" name="PeerJ">
        <title>Extensive microbial diversity within the chicken gut microbiome revealed by metagenomics and culture.</title>
        <authorList>
            <person name="Gilroy R."/>
            <person name="Ravi A."/>
            <person name="Getino M."/>
            <person name="Pursley I."/>
            <person name="Horton D.L."/>
            <person name="Alikhan N.F."/>
            <person name="Baker D."/>
            <person name="Gharbi K."/>
            <person name="Hall N."/>
            <person name="Watson M."/>
            <person name="Adriaenssens E.M."/>
            <person name="Foster-Nyarko E."/>
            <person name="Jarju S."/>
            <person name="Secka A."/>
            <person name="Antonio M."/>
            <person name="Oren A."/>
            <person name="Chaudhuri R.R."/>
            <person name="La Ragione R."/>
            <person name="Hildebrand F."/>
            <person name="Pallen M.J."/>
        </authorList>
    </citation>
    <scope>NUCLEOTIDE SEQUENCE</scope>
    <source>
        <strain evidence="1">CHK192-9172</strain>
    </source>
</reference>
<comment type="caution">
    <text evidence="1">The sequence shown here is derived from an EMBL/GenBank/DDBJ whole genome shotgun (WGS) entry which is preliminary data.</text>
</comment>
<organism evidence="1 2">
    <name type="scientific">Candidatus Eubacterium avistercoris</name>
    <dbReference type="NCBI Taxonomy" id="2838567"/>
    <lineage>
        <taxon>Bacteria</taxon>
        <taxon>Bacillati</taxon>
        <taxon>Bacillota</taxon>
        <taxon>Clostridia</taxon>
        <taxon>Eubacteriales</taxon>
        <taxon>Eubacteriaceae</taxon>
        <taxon>Eubacterium</taxon>
    </lineage>
</organism>
<dbReference type="Pfam" id="PF10050">
    <property type="entry name" value="DUF2284"/>
    <property type="match status" value="1"/>
</dbReference>
<sequence length="181" mass="20660">MTDFQNFLAENSRELGIFQYGFLPVEQLSFSEGVQNLCKMNYCGHYGKKWVCPPGVGTYEECRQRILQYNHVFVFTTKHDLEDSYDFDGMMAGKAEHNKVCEKVVEKFKTFYPDHILILAGDDCNLCSKCTYPDAPCRFPDKAHPSIESHGVEVNRLAATLGINYINGENTVTYFGCICFM</sequence>
<name>A0A9D2D137_9FIRM</name>
<evidence type="ECO:0000313" key="1">
    <source>
        <dbReference type="EMBL" id="HIZ06646.1"/>
    </source>
</evidence>
<gene>
    <name evidence="1" type="ORF">IAA08_01780</name>
</gene>
<dbReference type="AlphaFoldDB" id="A0A9D2D137"/>
<protein>
    <submittedName>
        <fullName evidence="1">DUF2284 domain-containing protein</fullName>
    </submittedName>
</protein>
<accession>A0A9D2D137</accession>
<evidence type="ECO:0000313" key="2">
    <source>
        <dbReference type="Proteomes" id="UP000824024"/>
    </source>
</evidence>
<reference evidence="1" key="2">
    <citation type="submission" date="2021-04" db="EMBL/GenBank/DDBJ databases">
        <authorList>
            <person name="Gilroy R."/>
        </authorList>
    </citation>
    <scope>NUCLEOTIDE SEQUENCE</scope>
    <source>
        <strain evidence="1">CHK192-9172</strain>
    </source>
</reference>
<dbReference type="EMBL" id="DXCH01000046">
    <property type="protein sequence ID" value="HIZ06646.1"/>
    <property type="molecule type" value="Genomic_DNA"/>
</dbReference>
<dbReference type="Proteomes" id="UP000824024">
    <property type="component" value="Unassembled WGS sequence"/>
</dbReference>